<sequence>MFIVYRTQHKSRIYNGKESLVGFAGLVTYPRKGCSLSTRRISIKRPPLVFVRASTVSLLSFSCNLNGKKHGRKLLRCHGQFHRKLIRLGSVDCNSCRNMSRHLEHY</sequence>
<protein>
    <submittedName>
        <fullName evidence="1">Uncharacterized protein</fullName>
    </submittedName>
</protein>
<name>A0ABR1BVX5_NECAM</name>
<organism evidence="1 2">
    <name type="scientific">Necator americanus</name>
    <name type="common">Human hookworm</name>
    <dbReference type="NCBI Taxonomy" id="51031"/>
    <lineage>
        <taxon>Eukaryota</taxon>
        <taxon>Metazoa</taxon>
        <taxon>Ecdysozoa</taxon>
        <taxon>Nematoda</taxon>
        <taxon>Chromadorea</taxon>
        <taxon>Rhabditida</taxon>
        <taxon>Rhabditina</taxon>
        <taxon>Rhabditomorpha</taxon>
        <taxon>Strongyloidea</taxon>
        <taxon>Ancylostomatidae</taxon>
        <taxon>Bunostominae</taxon>
        <taxon>Necator</taxon>
    </lineage>
</organism>
<evidence type="ECO:0000313" key="1">
    <source>
        <dbReference type="EMBL" id="KAK6729299.1"/>
    </source>
</evidence>
<keyword evidence="2" id="KW-1185">Reference proteome</keyword>
<gene>
    <name evidence="1" type="primary">Necator_chrI.g2510</name>
    <name evidence="1" type="ORF">RB195_006382</name>
</gene>
<accession>A0ABR1BVX5</accession>
<comment type="caution">
    <text evidence="1">The sequence shown here is derived from an EMBL/GenBank/DDBJ whole genome shotgun (WGS) entry which is preliminary data.</text>
</comment>
<dbReference type="Proteomes" id="UP001303046">
    <property type="component" value="Unassembled WGS sequence"/>
</dbReference>
<dbReference type="EMBL" id="JAVFWL010000001">
    <property type="protein sequence ID" value="KAK6729299.1"/>
    <property type="molecule type" value="Genomic_DNA"/>
</dbReference>
<proteinExistence type="predicted"/>
<evidence type="ECO:0000313" key="2">
    <source>
        <dbReference type="Proteomes" id="UP001303046"/>
    </source>
</evidence>
<reference evidence="1 2" key="1">
    <citation type="submission" date="2023-08" db="EMBL/GenBank/DDBJ databases">
        <title>A Necator americanus chromosomal reference genome.</title>
        <authorList>
            <person name="Ilik V."/>
            <person name="Petrzelkova K.J."/>
            <person name="Pardy F."/>
            <person name="Fuh T."/>
            <person name="Niatou-Singa F.S."/>
            <person name="Gouil Q."/>
            <person name="Baker L."/>
            <person name="Ritchie M.E."/>
            <person name="Jex A.R."/>
            <person name="Gazzola D."/>
            <person name="Li H."/>
            <person name="Toshio Fujiwara R."/>
            <person name="Zhan B."/>
            <person name="Aroian R.V."/>
            <person name="Pafco B."/>
            <person name="Schwarz E.M."/>
        </authorList>
    </citation>
    <scope>NUCLEOTIDE SEQUENCE [LARGE SCALE GENOMIC DNA]</scope>
    <source>
        <strain evidence="1 2">Aroian</strain>
        <tissue evidence="1">Whole animal</tissue>
    </source>
</reference>